<dbReference type="GO" id="GO:0022841">
    <property type="term" value="F:potassium ion leak channel activity"/>
    <property type="evidence" value="ECO:0007669"/>
    <property type="project" value="TreeGrafter"/>
</dbReference>
<feature type="domain" description="Potassium channel" evidence="9">
    <location>
        <begin position="181"/>
        <end position="233"/>
    </location>
</feature>
<dbReference type="Proteomes" id="UP000050761">
    <property type="component" value="Unassembled WGS sequence"/>
</dbReference>
<gene>
    <name evidence="10" type="ORF">HPBE_LOCUS1076</name>
</gene>
<evidence type="ECO:0000256" key="8">
    <source>
        <dbReference type="SAM" id="Phobius"/>
    </source>
</evidence>
<dbReference type="GO" id="GO:0015271">
    <property type="term" value="F:outward rectifier potassium channel activity"/>
    <property type="evidence" value="ECO:0007669"/>
    <property type="project" value="TreeGrafter"/>
</dbReference>
<keyword evidence="11" id="KW-1185">Reference proteome</keyword>
<dbReference type="Pfam" id="PF07885">
    <property type="entry name" value="Ion_trans_2"/>
    <property type="match status" value="1"/>
</dbReference>
<dbReference type="PANTHER" id="PTHR11003">
    <property type="entry name" value="POTASSIUM CHANNEL, SUBFAMILY K"/>
    <property type="match status" value="1"/>
</dbReference>
<accession>A0A183F4I3</accession>
<comment type="subcellular location">
    <subcellularLocation>
        <location evidence="1">Membrane</location>
        <topology evidence="1">Multi-pass membrane protein</topology>
    </subcellularLocation>
</comment>
<dbReference type="OrthoDB" id="5853918at2759"/>
<evidence type="ECO:0000256" key="1">
    <source>
        <dbReference type="ARBA" id="ARBA00004141"/>
    </source>
</evidence>
<reference evidence="10 11" key="1">
    <citation type="submission" date="2018-11" db="EMBL/GenBank/DDBJ databases">
        <authorList>
            <consortium name="Pathogen Informatics"/>
        </authorList>
    </citation>
    <scope>NUCLEOTIDE SEQUENCE [LARGE SCALE GENOMIC DNA]</scope>
</reference>
<feature type="transmembrane region" description="Helical" evidence="8">
    <location>
        <begin position="183"/>
        <end position="205"/>
    </location>
</feature>
<feature type="transmembrane region" description="Helical" evidence="8">
    <location>
        <begin position="217"/>
        <end position="240"/>
    </location>
</feature>
<protein>
    <submittedName>
        <fullName evidence="12">Ion_trans_2 domain-containing protein</fullName>
    </submittedName>
</protein>
<dbReference type="EMBL" id="UZAH01001045">
    <property type="protein sequence ID" value="VDO19458.1"/>
    <property type="molecule type" value="Genomic_DNA"/>
</dbReference>
<evidence type="ECO:0000313" key="12">
    <source>
        <dbReference type="WBParaSite" id="HPBE_0000107501-mRNA-1"/>
    </source>
</evidence>
<evidence type="ECO:0000313" key="10">
    <source>
        <dbReference type="EMBL" id="VDO19458.1"/>
    </source>
</evidence>
<dbReference type="InterPro" id="IPR003280">
    <property type="entry name" value="2pore_dom_K_chnl"/>
</dbReference>
<evidence type="ECO:0000313" key="11">
    <source>
        <dbReference type="Proteomes" id="UP000050761"/>
    </source>
</evidence>
<keyword evidence="2" id="KW-0813">Transport</keyword>
<keyword evidence="3 8" id="KW-0812">Transmembrane</keyword>
<evidence type="ECO:0000256" key="5">
    <source>
        <dbReference type="ARBA" id="ARBA00023065"/>
    </source>
</evidence>
<dbReference type="SUPFAM" id="SSF81324">
    <property type="entry name" value="Voltage-gated potassium channels"/>
    <property type="match status" value="1"/>
</dbReference>
<sequence>MFPVRISTQAIHAFHPSGVGELGQRLSGKNKALACSWAGHRNSSPSTNAVRSSVLLNLLEAKRAQSGETGESTVEQTADLGFRNSLGIFALVFTTNSREMPHSYTACVCFVISKRLVDTTTTFHETLTCCRFRDIDVDKSISSNRRGVSLENYKLHLARTALTWYEKKLGVAVEEPLMTDSKWTLWGGVYYAASLYTTIGYGNFFPRTTSGRIISMLYAFFGIPLVFTILCEWGFLYFTWIEYGWNWVNERFCQKIRRVGSEMSLRSMSTAPLLNVHRTTSNLVNTTDHHVSIVKLQLCF</sequence>
<proteinExistence type="predicted"/>
<keyword evidence="5" id="KW-0406">Ion transport</keyword>
<reference evidence="12" key="2">
    <citation type="submission" date="2019-09" db="UniProtKB">
        <authorList>
            <consortium name="WormBaseParasite"/>
        </authorList>
    </citation>
    <scope>IDENTIFICATION</scope>
</reference>
<keyword evidence="7" id="KW-0407">Ion channel</keyword>
<dbReference type="WBParaSite" id="HPBE_0000107501-mRNA-1">
    <property type="protein sequence ID" value="HPBE_0000107501-mRNA-1"/>
    <property type="gene ID" value="HPBE_0000107501"/>
</dbReference>
<dbReference type="AlphaFoldDB" id="A0A183F4I3"/>
<dbReference type="InterPro" id="IPR013099">
    <property type="entry name" value="K_chnl_dom"/>
</dbReference>
<evidence type="ECO:0000256" key="2">
    <source>
        <dbReference type="ARBA" id="ARBA00022448"/>
    </source>
</evidence>
<organism evidence="11 12">
    <name type="scientific">Heligmosomoides polygyrus</name>
    <name type="common">Parasitic roundworm</name>
    <dbReference type="NCBI Taxonomy" id="6339"/>
    <lineage>
        <taxon>Eukaryota</taxon>
        <taxon>Metazoa</taxon>
        <taxon>Ecdysozoa</taxon>
        <taxon>Nematoda</taxon>
        <taxon>Chromadorea</taxon>
        <taxon>Rhabditida</taxon>
        <taxon>Rhabditina</taxon>
        <taxon>Rhabditomorpha</taxon>
        <taxon>Strongyloidea</taxon>
        <taxon>Heligmosomidae</taxon>
        <taxon>Heligmosomoides</taxon>
    </lineage>
</organism>
<name>A0A183F4I3_HELPZ</name>
<evidence type="ECO:0000256" key="3">
    <source>
        <dbReference type="ARBA" id="ARBA00022692"/>
    </source>
</evidence>
<accession>A0A3P7WP65</accession>
<dbReference type="GO" id="GO:0005886">
    <property type="term" value="C:plasma membrane"/>
    <property type="evidence" value="ECO:0007669"/>
    <property type="project" value="TreeGrafter"/>
</dbReference>
<dbReference type="GO" id="GO:0030322">
    <property type="term" value="P:stabilization of membrane potential"/>
    <property type="evidence" value="ECO:0007669"/>
    <property type="project" value="TreeGrafter"/>
</dbReference>
<keyword evidence="6 8" id="KW-0472">Membrane</keyword>
<dbReference type="PANTHER" id="PTHR11003:SF307">
    <property type="entry name" value="POTASSIUM CHANNEL DOMAIN-CONTAINING PROTEIN"/>
    <property type="match status" value="1"/>
</dbReference>
<dbReference type="Gene3D" id="1.10.287.70">
    <property type="match status" value="1"/>
</dbReference>
<evidence type="ECO:0000256" key="4">
    <source>
        <dbReference type="ARBA" id="ARBA00022989"/>
    </source>
</evidence>
<evidence type="ECO:0000256" key="6">
    <source>
        <dbReference type="ARBA" id="ARBA00023136"/>
    </source>
</evidence>
<evidence type="ECO:0000256" key="7">
    <source>
        <dbReference type="ARBA" id="ARBA00023303"/>
    </source>
</evidence>
<evidence type="ECO:0000259" key="9">
    <source>
        <dbReference type="Pfam" id="PF07885"/>
    </source>
</evidence>
<keyword evidence="4 8" id="KW-1133">Transmembrane helix</keyword>